<dbReference type="AlphaFoldDB" id="A0A392W2R2"/>
<name>A0A392W2R2_9FABA</name>
<reference evidence="1 2" key="1">
    <citation type="journal article" date="2018" name="Front. Plant Sci.">
        <title>Red Clover (Trifolium pratense) and Zigzag Clover (T. medium) - A Picture of Genomic Similarities and Differences.</title>
        <authorList>
            <person name="Dluhosova J."/>
            <person name="Istvanek J."/>
            <person name="Nedelnik J."/>
            <person name="Repkova J."/>
        </authorList>
    </citation>
    <scope>NUCLEOTIDE SEQUENCE [LARGE SCALE GENOMIC DNA]</scope>
    <source>
        <strain evidence="2">cv. 10/8</strain>
        <tissue evidence="1">Leaf</tissue>
    </source>
</reference>
<accession>A0A392W2R2</accession>
<proteinExistence type="predicted"/>
<organism evidence="1 2">
    <name type="scientific">Trifolium medium</name>
    <dbReference type="NCBI Taxonomy" id="97028"/>
    <lineage>
        <taxon>Eukaryota</taxon>
        <taxon>Viridiplantae</taxon>
        <taxon>Streptophyta</taxon>
        <taxon>Embryophyta</taxon>
        <taxon>Tracheophyta</taxon>
        <taxon>Spermatophyta</taxon>
        <taxon>Magnoliopsida</taxon>
        <taxon>eudicotyledons</taxon>
        <taxon>Gunneridae</taxon>
        <taxon>Pentapetalae</taxon>
        <taxon>rosids</taxon>
        <taxon>fabids</taxon>
        <taxon>Fabales</taxon>
        <taxon>Fabaceae</taxon>
        <taxon>Papilionoideae</taxon>
        <taxon>50 kb inversion clade</taxon>
        <taxon>NPAAA clade</taxon>
        <taxon>Hologalegina</taxon>
        <taxon>IRL clade</taxon>
        <taxon>Trifolieae</taxon>
        <taxon>Trifolium</taxon>
    </lineage>
</organism>
<comment type="caution">
    <text evidence="1">The sequence shown here is derived from an EMBL/GenBank/DDBJ whole genome shotgun (WGS) entry which is preliminary data.</text>
</comment>
<dbReference type="EMBL" id="LXQA011322593">
    <property type="protein sequence ID" value="MCI93195.1"/>
    <property type="molecule type" value="Genomic_DNA"/>
</dbReference>
<feature type="non-terminal residue" evidence="1">
    <location>
        <position position="1"/>
    </location>
</feature>
<sequence>IVLLIQSLSVIEEGLEEGLIPR</sequence>
<dbReference type="Proteomes" id="UP000265520">
    <property type="component" value="Unassembled WGS sequence"/>
</dbReference>
<evidence type="ECO:0000313" key="1">
    <source>
        <dbReference type="EMBL" id="MCI93195.1"/>
    </source>
</evidence>
<evidence type="ECO:0000313" key="2">
    <source>
        <dbReference type="Proteomes" id="UP000265520"/>
    </source>
</evidence>
<keyword evidence="2" id="KW-1185">Reference proteome</keyword>
<protein>
    <submittedName>
        <fullName evidence="1">Uncharacterized protein</fullName>
    </submittedName>
</protein>